<evidence type="ECO:0000313" key="12">
    <source>
        <dbReference type="Proteomes" id="UP000002601"/>
    </source>
</evidence>
<dbReference type="PANTHER" id="PTHR33540:SF2">
    <property type="entry name" value="TRNA THREONYLCARBAMOYLADENOSINE BIOSYNTHESIS PROTEIN TSAE"/>
    <property type="match status" value="1"/>
</dbReference>
<dbReference type="GO" id="GO:0005737">
    <property type="term" value="C:cytoplasm"/>
    <property type="evidence" value="ECO:0007669"/>
    <property type="project" value="UniProtKB-SubCell"/>
</dbReference>
<proteinExistence type="inferred from homology"/>
<comment type="similarity">
    <text evidence="2">Belongs to the TsaE family.</text>
</comment>
<accession>C6BV81</accession>
<keyword evidence="8" id="KW-0067">ATP-binding</keyword>
<keyword evidence="5" id="KW-0819">tRNA processing</keyword>
<evidence type="ECO:0000256" key="5">
    <source>
        <dbReference type="ARBA" id="ARBA00022694"/>
    </source>
</evidence>
<reference evidence="11 12" key="1">
    <citation type="submission" date="2009-06" db="EMBL/GenBank/DDBJ databases">
        <title>Complete sequence of Desulfovibrio salexigens DSM 2638.</title>
        <authorList>
            <consortium name="US DOE Joint Genome Institute"/>
            <person name="Lucas S."/>
            <person name="Copeland A."/>
            <person name="Lapidus A."/>
            <person name="Glavina del Rio T."/>
            <person name="Tice H."/>
            <person name="Bruce D."/>
            <person name="Goodwin L."/>
            <person name="Pitluck S."/>
            <person name="Munk A.C."/>
            <person name="Brettin T."/>
            <person name="Detter J.C."/>
            <person name="Han C."/>
            <person name="Tapia R."/>
            <person name="Larimer F."/>
            <person name="Land M."/>
            <person name="Hauser L."/>
            <person name="Kyrpides N."/>
            <person name="Anderson I."/>
            <person name="Wall J.D."/>
            <person name="Arkin A.P."/>
            <person name="Dehal P."/>
            <person name="Chivian D."/>
            <person name="Giles B."/>
            <person name="Hazen T.C."/>
        </authorList>
    </citation>
    <scope>NUCLEOTIDE SEQUENCE [LARGE SCALE GENOMIC DNA]</scope>
    <source>
        <strain evidence="12">ATCC 14822 / DSM 2638 / NCIMB 8403 / VKM B-1763</strain>
    </source>
</reference>
<evidence type="ECO:0000313" key="11">
    <source>
        <dbReference type="EMBL" id="ACS80056.1"/>
    </source>
</evidence>
<evidence type="ECO:0000256" key="1">
    <source>
        <dbReference type="ARBA" id="ARBA00004496"/>
    </source>
</evidence>
<sequence>MNSDKLIINLPDVEATLKLGSTLASFFLETKKLVPIFLNGDLGAGKTTFVRALVESFPGAQNAEVSSPSFNILNIYPTKPQVAHFDLYRLEGQTPDDDFFDLLSDKKTLTVVEWIQYLNIEFWPESALLFTWTPAASGRTIELTLHGSATSLYEELASFLKSFQ</sequence>
<keyword evidence="9" id="KW-0460">Magnesium</keyword>
<dbReference type="AlphaFoldDB" id="C6BV81"/>
<dbReference type="Proteomes" id="UP000002601">
    <property type="component" value="Chromosome"/>
</dbReference>
<evidence type="ECO:0000256" key="10">
    <source>
        <dbReference type="ARBA" id="ARBA00032441"/>
    </source>
</evidence>
<dbReference type="GO" id="GO:0046872">
    <property type="term" value="F:metal ion binding"/>
    <property type="evidence" value="ECO:0007669"/>
    <property type="project" value="UniProtKB-KW"/>
</dbReference>
<dbReference type="PANTHER" id="PTHR33540">
    <property type="entry name" value="TRNA THREONYLCARBAMOYLADENOSINE BIOSYNTHESIS PROTEIN TSAE"/>
    <property type="match status" value="1"/>
</dbReference>
<dbReference type="Pfam" id="PF02367">
    <property type="entry name" value="TsaE"/>
    <property type="match status" value="1"/>
</dbReference>
<dbReference type="EMBL" id="CP001649">
    <property type="protein sequence ID" value="ACS80056.1"/>
    <property type="molecule type" value="Genomic_DNA"/>
</dbReference>
<dbReference type="InterPro" id="IPR003442">
    <property type="entry name" value="T6A_TsaE"/>
</dbReference>
<dbReference type="InterPro" id="IPR027417">
    <property type="entry name" value="P-loop_NTPase"/>
</dbReference>
<gene>
    <name evidence="11" type="ordered locus">Desal_1996</name>
</gene>
<comment type="subcellular location">
    <subcellularLocation>
        <location evidence="1">Cytoplasm</location>
    </subcellularLocation>
</comment>
<evidence type="ECO:0000256" key="8">
    <source>
        <dbReference type="ARBA" id="ARBA00022840"/>
    </source>
</evidence>
<evidence type="ECO:0000256" key="9">
    <source>
        <dbReference type="ARBA" id="ARBA00022842"/>
    </source>
</evidence>
<dbReference type="SUPFAM" id="SSF52540">
    <property type="entry name" value="P-loop containing nucleoside triphosphate hydrolases"/>
    <property type="match status" value="1"/>
</dbReference>
<protein>
    <recommendedName>
        <fullName evidence="3">tRNA threonylcarbamoyladenosine biosynthesis protein TsaE</fullName>
    </recommendedName>
    <alternativeName>
        <fullName evidence="10">t(6)A37 threonylcarbamoyladenosine biosynthesis protein TsaE</fullName>
    </alternativeName>
</protein>
<evidence type="ECO:0000256" key="4">
    <source>
        <dbReference type="ARBA" id="ARBA00022490"/>
    </source>
</evidence>
<dbReference type="eggNOG" id="COG0802">
    <property type="taxonomic scope" value="Bacteria"/>
</dbReference>
<dbReference type="GO" id="GO:0005524">
    <property type="term" value="F:ATP binding"/>
    <property type="evidence" value="ECO:0007669"/>
    <property type="project" value="UniProtKB-KW"/>
</dbReference>
<keyword evidence="12" id="KW-1185">Reference proteome</keyword>
<evidence type="ECO:0000256" key="2">
    <source>
        <dbReference type="ARBA" id="ARBA00007599"/>
    </source>
</evidence>
<evidence type="ECO:0000256" key="3">
    <source>
        <dbReference type="ARBA" id="ARBA00019010"/>
    </source>
</evidence>
<dbReference type="OrthoDB" id="9815896at2"/>
<dbReference type="HOGENOM" id="CLU_087829_3_2_7"/>
<dbReference type="KEGG" id="dsa:Desal_1996"/>
<dbReference type="Gene3D" id="3.40.50.300">
    <property type="entry name" value="P-loop containing nucleotide triphosphate hydrolases"/>
    <property type="match status" value="1"/>
</dbReference>
<keyword evidence="4" id="KW-0963">Cytoplasm</keyword>
<dbReference type="RefSeq" id="WP_015851872.1">
    <property type="nucleotide sequence ID" value="NC_012881.1"/>
</dbReference>
<keyword evidence="6" id="KW-0479">Metal-binding</keyword>
<dbReference type="STRING" id="526222.Desal_1996"/>
<dbReference type="GO" id="GO:0002949">
    <property type="term" value="P:tRNA threonylcarbamoyladenosine modification"/>
    <property type="evidence" value="ECO:0007669"/>
    <property type="project" value="InterPro"/>
</dbReference>
<keyword evidence="7" id="KW-0547">Nucleotide-binding</keyword>
<evidence type="ECO:0000256" key="6">
    <source>
        <dbReference type="ARBA" id="ARBA00022723"/>
    </source>
</evidence>
<name>C6BV81_MARSD</name>
<dbReference type="NCBIfam" id="TIGR00150">
    <property type="entry name" value="T6A_YjeE"/>
    <property type="match status" value="1"/>
</dbReference>
<evidence type="ECO:0000256" key="7">
    <source>
        <dbReference type="ARBA" id="ARBA00022741"/>
    </source>
</evidence>
<organism evidence="11 12">
    <name type="scientific">Maridesulfovibrio salexigens (strain ATCC 14822 / DSM 2638 / NCIMB 8403 / VKM B-1763)</name>
    <name type="common">Desulfovibrio salexigens</name>
    <dbReference type="NCBI Taxonomy" id="526222"/>
    <lineage>
        <taxon>Bacteria</taxon>
        <taxon>Pseudomonadati</taxon>
        <taxon>Thermodesulfobacteriota</taxon>
        <taxon>Desulfovibrionia</taxon>
        <taxon>Desulfovibrionales</taxon>
        <taxon>Desulfovibrionaceae</taxon>
        <taxon>Maridesulfovibrio</taxon>
    </lineage>
</organism>